<dbReference type="GO" id="GO:0055037">
    <property type="term" value="C:recycling endosome"/>
    <property type="evidence" value="ECO:0007669"/>
    <property type="project" value="UniProtKB-SubCell"/>
</dbReference>
<dbReference type="PROSITE" id="PS50262">
    <property type="entry name" value="G_PROTEIN_RECEP_F1_2"/>
    <property type="match status" value="1"/>
</dbReference>
<evidence type="ECO:0000256" key="15">
    <source>
        <dbReference type="ARBA" id="ARBA00023224"/>
    </source>
</evidence>
<keyword evidence="13" id="KW-0325">Glycoprotein</keyword>
<feature type="transmembrane region" description="Helical" evidence="21">
    <location>
        <begin position="283"/>
        <end position="306"/>
    </location>
</feature>
<evidence type="ECO:0000313" key="24">
    <source>
        <dbReference type="Proteomes" id="UP001230051"/>
    </source>
</evidence>
<dbReference type="GO" id="GO:0060326">
    <property type="term" value="P:cell chemotaxis"/>
    <property type="evidence" value="ECO:0007669"/>
    <property type="project" value="TreeGrafter"/>
</dbReference>
<evidence type="ECO:0000256" key="2">
    <source>
        <dbReference type="ARBA" id="ARBA00004412"/>
    </source>
</evidence>
<organism evidence="23 24">
    <name type="scientific">Acipenser oxyrinchus oxyrinchus</name>
    <dbReference type="NCBI Taxonomy" id="40147"/>
    <lineage>
        <taxon>Eukaryota</taxon>
        <taxon>Metazoa</taxon>
        <taxon>Chordata</taxon>
        <taxon>Craniata</taxon>
        <taxon>Vertebrata</taxon>
        <taxon>Euteleostomi</taxon>
        <taxon>Actinopterygii</taxon>
        <taxon>Chondrostei</taxon>
        <taxon>Acipenseriformes</taxon>
        <taxon>Acipenseridae</taxon>
        <taxon>Acipenser</taxon>
    </lineage>
</organism>
<proteinExistence type="inferred from homology"/>
<keyword evidence="8 21" id="KW-1133">Transmembrane helix</keyword>
<evidence type="ECO:0000256" key="11">
    <source>
        <dbReference type="ARBA" id="ARBA00023157"/>
    </source>
</evidence>
<reference evidence="23" key="1">
    <citation type="submission" date="2022-02" db="EMBL/GenBank/DDBJ databases">
        <title>Atlantic sturgeon de novo genome assembly.</title>
        <authorList>
            <person name="Stock M."/>
            <person name="Klopp C."/>
            <person name="Guiguen Y."/>
            <person name="Cabau C."/>
            <person name="Parinello H."/>
            <person name="Santidrian Yebra-Pimentel E."/>
            <person name="Kuhl H."/>
            <person name="Dirks R.P."/>
            <person name="Guessner J."/>
            <person name="Wuertz S."/>
            <person name="Du K."/>
            <person name="Schartl M."/>
        </authorList>
    </citation>
    <scope>NUCLEOTIDE SEQUENCE</scope>
    <source>
        <strain evidence="23">STURGEONOMICS-FGT-2020</strain>
        <tissue evidence="23">Whole blood</tissue>
    </source>
</reference>
<dbReference type="InterPro" id="IPR000276">
    <property type="entry name" value="GPCR_Rhodpsn"/>
</dbReference>
<feature type="transmembrane region" description="Helical" evidence="21">
    <location>
        <begin position="38"/>
        <end position="63"/>
    </location>
</feature>
<dbReference type="PANTHER" id="PTHR10489:SF942">
    <property type="entry name" value="ATYPICAL CHEMOKINE RECEPTOR 2"/>
    <property type="match status" value="1"/>
</dbReference>
<evidence type="ECO:0000256" key="8">
    <source>
        <dbReference type="ARBA" id="ARBA00022989"/>
    </source>
</evidence>
<keyword evidence="12 20" id="KW-0675">Receptor</keyword>
<comment type="similarity">
    <text evidence="20">Belongs to the G-protein coupled receptor 1 family.</text>
</comment>
<evidence type="ECO:0000256" key="19">
    <source>
        <dbReference type="ARBA" id="ARBA00081867"/>
    </source>
</evidence>
<dbReference type="GO" id="GO:0006955">
    <property type="term" value="P:immune response"/>
    <property type="evidence" value="ECO:0007669"/>
    <property type="project" value="TreeGrafter"/>
</dbReference>
<evidence type="ECO:0000256" key="4">
    <source>
        <dbReference type="ARBA" id="ARBA00022475"/>
    </source>
</evidence>
<dbReference type="AlphaFoldDB" id="A0AAD8GDK6"/>
<evidence type="ECO:0000256" key="13">
    <source>
        <dbReference type="ARBA" id="ARBA00023180"/>
    </source>
</evidence>
<evidence type="ECO:0000256" key="21">
    <source>
        <dbReference type="SAM" id="Phobius"/>
    </source>
</evidence>
<evidence type="ECO:0000256" key="17">
    <source>
        <dbReference type="ARBA" id="ARBA00075078"/>
    </source>
</evidence>
<feature type="transmembrane region" description="Helical" evidence="21">
    <location>
        <begin position="75"/>
        <end position="96"/>
    </location>
</feature>
<dbReference type="CDD" id="cd14984">
    <property type="entry name" value="7tmA_Chemokine_R"/>
    <property type="match status" value="1"/>
</dbReference>
<keyword evidence="7" id="KW-0967">Endosome</keyword>
<dbReference type="InterPro" id="IPR001277">
    <property type="entry name" value="CXCR4/ACKR2"/>
</dbReference>
<accession>A0AAD8GDK6</accession>
<evidence type="ECO:0000256" key="7">
    <source>
        <dbReference type="ARBA" id="ARBA00022753"/>
    </source>
</evidence>
<evidence type="ECO:0000256" key="14">
    <source>
        <dbReference type="ARBA" id="ARBA00023198"/>
    </source>
</evidence>
<feature type="transmembrane region" description="Helical" evidence="21">
    <location>
        <begin position="207"/>
        <end position="228"/>
    </location>
</feature>
<evidence type="ECO:0000256" key="6">
    <source>
        <dbReference type="ARBA" id="ARBA00022692"/>
    </source>
</evidence>
<keyword evidence="15 20" id="KW-0807">Transducer</keyword>
<keyword evidence="24" id="KW-1185">Reference proteome</keyword>
<evidence type="ECO:0000256" key="3">
    <source>
        <dbReference type="ARBA" id="ARBA00004651"/>
    </source>
</evidence>
<dbReference type="PRINTS" id="PR00237">
    <property type="entry name" value="GPCRRHODOPSN"/>
</dbReference>
<evidence type="ECO:0000256" key="9">
    <source>
        <dbReference type="ARBA" id="ARBA00023040"/>
    </source>
</evidence>
<dbReference type="GO" id="GO:0009897">
    <property type="term" value="C:external side of plasma membrane"/>
    <property type="evidence" value="ECO:0007669"/>
    <property type="project" value="TreeGrafter"/>
</dbReference>
<feature type="transmembrane region" description="Helical" evidence="21">
    <location>
        <begin position="102"/>
        <end position="127"/>
    </location>
</feature>
<comment type="caution">
    <text evidence="23">The sequence shown here is derived from an EMBL/GenBank/DDBJ whole genome shotgun (WGS) entry which is preliminary data.</text>
</comment>
<sequence>MDSTTSRTSGEEDGYYNYEDYLLYAVCQKEDVKAFGRIFLPVLYTFVCVFGLIGNGLLAGILIRYIKLKSMTNIYLLNLAISDLLFASTLPFWAAYAQSQWYFGNIGCKVITLIYTINLYSSILFITCMSLDRYLEIVWAFSTKNLRTTFKTCIICAVVWGISILASAPDSVFIKLQHHDGQCICIHDYGDEHMSVWKVILQFKLNVLGFLLPFLAIFFFYLRIACIINKTGSKQKSKALKLVVTLVVVFFVLWFPYNVVLFLHSLQDLRVISDCKISKDLDFALQVTESLAFVHSSLNPFLYAFVNKKFRKYLNNIAKNICRRGTDYSLKFSSTSPPTTQNEMIELKMIQIIPETQPSVDVS</sequence>
<dbReference type="FunFam" id="1.20.1070.10:FF:000246">
    <property type="entry name" value="Atypical chemokine receptor 2"/>
    <property type="match status" value="1"/>
</dbReference>
<evidence type="ECO:0000256" key="10">
    <source>
        <dbReference type="ARBA" id="ARBA00023136"/>
    </source>
</evidence>
<dbReference type="EMBL" id="JAGXEW010000004">
    <property type="protein sequence ID" value="KAK1172238.1"/>
    <property type="molecule type" value="Genomic_DNA"/>
</dbReference>
<keyword evidence="14" id="KW-0395">Inflammatory response</keyword>
<dbReference type="PRINTS" id="PR00657">
    <property type="entry name" value="CCCHEMOKINER"/>
</dbReference>
<dbReference type="Proteomes" id="UP001230051">
    <property type="component" value="Unassembled WGS sequence"/>
</dbReference>
<keyword evidence="9 20" id="KW-0297">G-protein coupled receptor</keyword>
<gene>
    <name evidence="23" type="primary">ACKR2</name>
    <name evidence="23" type="ORF">AOXY_G4765</name>
</gene>
<keyword evidence="6 20" id="KW-0812">Transmembrane</keyword>
<dbReference type="InterPro" id="IPR000355">
    <property type="entry name" value="Chemokine_rcpt"/>
</dbReference>
<dbReference type="InterPro" id="IPR050119">
    <property type="entry name" value="CCR1-9-like"/>
</dbReference>
<dbReference type="GO" id="GO:0019957">
    <property type="term" value="F:C-C chemokine binding"/>
    <property type="evidence" value="ECO:0007669"/>
    <property type="project" value="TreeGrafter"/>
</dbReference>
<keyword evidence="10 21" id="KW-0472">Membrane</keyword>
<evidence type="ECO:0000313" key="23">
    <source>
        <dbReference type="EMBL" id="KAK1172238.1"/>
    </source>
</evidence>
<dbReference type="GO" id="GO:0007204">
    <property type="term" value="P:positive regulation of cytosolic calcium ion concentration"/>
    <property type="evidence" value="ECO:0007669"/>
    <property type="project" value="TreeGrafter"/>
</dbReference>
<dbReference type="PRINTS" id="PR00645">
    <property type="entry name" value="CXCCHMKINER4"/>
</dbReference>
<dbReference type="GO" id="GO:0019722">
    <property type="term" value="P:calcium-mediated signaling"/>
    <property type="evidence" value="ECO:0007669"/>
    <property type="project" value="TreeGrafter"/>
</dbReference>
<dbReference type="PROSITE" id="PS00237">
    <property type="entry name" value="G_PROTEIN_RECEP_F1_1"/>
    <property type="match status" value="1"/>
</dbReference>
<keyword evidence="5" id="KW-0597">Phosphoprotein</keyword>
<dbReference type="GO" id="GO:0005769">
    <property type="term" value="C:early endosome"/>
    <property type="evidence" value="ECO:0007669"/>
    <property type="project" value="UniProtKB-SubCell"/>
</dbReference>
<dbReference type="GO" id="GO:0016493">
    <property type="term" value="F:C-C chemokine receptor activity"/>
    <property type="evidence" value="ECO:0007669"/>
    <property type="project" value="TreeGrafter"/>
</dbReference>
<feature type="transmembrane region" description="Helical" evidence="21">
    <location>
        <begin position="240"/>
        <end position="263"/>
    </location>
</feature>
<evidence type="ECO:0000256" key="1">
    <source>
        <dbReference type="ARBA" id="ARBA00004172"/>
    </source>
</evidence>
<keyword evidence="11" id="KW-1015">Disulfide bond</keyword>
<name>A0AAD8GDK6_ACIOX</name>
<evidence type="ECO:0000259" key="22">
    <source>
        <dbReference type="PROSITE" id="PS50262"/>
    </source>
</evidence>
<evidence type="ECO:0000256" key="18">
    <source>
        <dbReference type="ARBA" id="ARBA00077778"/>
    </source>
</evidence>
<dbReference type="SUPFAM" id="SSF81321">
    <property type="entry name" value="Family A G protein-coupled receptor-like"/>
    <property type="match status" value="1"/>
</dbReference>
<dbReference type="InterPro" id="IPR017452">
    <property type="entry name" value="GPCR_Rhodpsn_7TM"/>
</dbReference>
<dbReference type="Pfam" id="PF00001">
    <property type="entry name" value="7tm_1"/>
    <property type="match status" value="1"/>
</dbReference>
<evidence type="ECO:0000256" key="20">
    <source>
        <dbReference type="RuleBase" id="RU000688"/>
    </source>
</evidence>
<evidence type="ECO:0000256" key="12">
    <source>
        <dbReference type="ARBA" id="ARBA00023170"/>
    </source>
</evidence>
<evidence type="ECO:0000256" key="5">
    <source>
        <dbReference type="ARBA" id="ARBA00022553"/>
    </source>
</evidence>
<feature type="transmembrane region" description="Helical" evidence="21">
    <location>
        <begin position="148"/>
        <end position="168"/>
    </location>
</feature>
<dbReference type="GO" id="GO:0006954">
    <property type="term" value="P:inflammatory response"/>
    <property type="evidence" value="ECO:0007669"/>
    <property type="project" value="UniProtKB-KW"/>
</dbReference>
<dbReference type="Gene3D" id="1.20.1070.10">
    <property type="entry name" value="Rhodopsin 7-helix transmembrane proteins"/>
    <property type="match status" value="1"/>
</dbReference>
<feature type="domain" description="G-protein coupled receptors family 1 profile" evidence="22">
    <location>
        <begin position="54"/>
        <end position="303"/>
    </location>
</feature>
<evidence type="ECO:0000256" key="16">
    <source>
        <dbReference type="ARBA" id="ARBA00072022"/>
    </source>
</evidence>
<protein>
    <recommendedName>
        <fullName evidence="16">Atypical chemokine receptor 2</fullName>
    </recommendedName>
    <alternativeName>
        <fullName evidence="17">C-C chemokine receptor D6</fullName>
    </alternativeName>
    <alternativeName>
        <fullName evidence="18">Chemokine-binding protein 2</fullName>
    </alternativeName>
    <alternativeName>
        <fullName evidence="19">Chemokine-binding protein D6</fullName>
    </alternativeName>
</protein>
<comment type="subcellular location">
    <subcellularLocation>
        <location evidence="3">Cell membrane</location>
        <topology evidence="3">Multi-pass membrane protein</topology>
    </subcellularLocation>
    <subcellularLocation>
        <location evidence="2">Early endosome</location>
    </subcellularLocation>
    <subcellularLocation>
        <location evidence="1">Recycling endosome</location>
    </subcellularLocation>
</comment>
<dbReference type="PANTHER" id="PTHR10489">
    <property type="entry name" value="CELL ADHESION MOLECULE"/>
    <property type="match status" value="1"/>
</dbReference>
<keyword evidence="4" id="KW-1003">Cell membrane</keyword>